<organism evidence="10 11">
    <name type="scientific">Arthrobacter mangrovi</name>
    <dbReference type="NCBI Taxonomy" id="2966350"/>
    <lineage>
        <taxon>Bacteria</taxon>
        <taxon>Bacillati</taxon>
        <taxon>Actinomycetota</taxon>
        <taxon>Actinomycetes</taxon>
        <taxon>Micrococcales</taxon>
        <taxon>Micrococcaceae</taxon>
        <taxon>Arthrobacter</taxon>
    </lineage>
</organism>
<dbReference type="Pfam" id="PF00528">
    <property type="entry name" value="BPD_transp_1"/>
    <property type="match status" value="1"/>
</dbReference>
<feature type="transmembrane region" description="Helical" evidence="7">
    <location>
        <begin position="85"/>
        <end position="104"/>
    </location>
</feature>
<dbReference type="PROSITE" id="PS50928">
    <property type="entry name" value="ABC_TM1"/>
    <property type="match status" value="1"/>
</dbReference>
<evidence type="ECO:0000256" key="3">
    <source>
        <dbReference type="ARBA" id="ARBA00022475"/>
    </source>
</evidence>
<evidence type="ECO:0000259" key="9">
    <source>
        <dbReference type="PROSITE" id="PS50928"/>
    </source>
</evidence>
<evidence type="ECO:0000256" key="7">
    <source>
        <dbReference type="RuleBase" id="RU363032"/>
    </source>
</evidence>
<keyword evidence="4 7" id="KW-0812">Transmembrane</keyword>
<feature type="domain" description="ABC transmembrane type-1" evidence="9">
    <location>
        <begin position="78"/>
        <end position="262"/>
    </location>
</feature>
<sequence length="277" mass="29776">MTTTTHPARNGLGRSGNTKGSRGTPSFTRGLIGVACSLIVWEILARSGLFDAATLPPASDVLMVMGQEVATGRILEPVLLTLQGWILGMLVVAALAIPVGVLIGRAEPVYRGVRPVFEFLRPIPGVTFLPLLLLMFGPTMPMKVWMITLAAVWPLLYQTYYGVKAIEPVTVDTAQVYHLGLAARVRKVFLPATMPFIATGFRISSSIALIVAVVAELVGGAPGIGERIYNAQTAGVYDAMYAYIGFAGILGVLINIAIRRIEKRLLGWHVLHREGAI</sequence>
<keyword evidence="6 7" id="KW-0472">Membrane</keyword>
<evidence type="ECO:0000256" key="4">
    <source>
        <dbReference type="ARBA" id="ARBA00022692"/>
    </source>
</evidence>
<dbReference type="PANTHER" id="PTHR30151:SF0">
    <property type="entry name" value="ABC TRANSPORTER PERMEASE PROTEIN MJ0413-RELATED"/>
    <property type="match status" value="1"/>
</dbReference>
<comment type="subcellular location">
    <subcellularLocation>
        <location evidence="1 7">Cell membrane</location>
        <topology evidence="1 7">Multi-pass membrane protein</topology>
    </subcellularLocation>
</comment>
<keyword evidence="5 7" id="KW-1133">Transmembrane helix</keyword>
<comment type="caution">
    <text evidence="10">The sequence shown here is derived from an EMBL/GenBank/DDBJ whole genome shotgun (WGS) entry which is preliminary data.</text>
</comment>
<dbReference type="InterPro" id="IPR035906">
    <property type="entry name" value="MetI-like_sf"/>
</dbReference>
<feature type="compositionally biased region" description="Polar residues" evidence="8">
    <location>
        <begin position="15"/>
        <end position="24"/>
    </location>
</feature>
<evidence type="ECO:0000313" key="10">
    <source>
        <dbReference type="EMBL" id="GLB69496.1"/>
    </source>
</evidence>
<keyword evidence="11" id="KW-1185">Reference proteome</keyword>
<feature type="transmembrane region" description="Helical" evidence="7">
    <location>
        <begin position="116"/>
        <end position="136"/>
    </location>
</feature>
<feature type="region of interest" description="Disordered" evidence="8">
    <location>
        <begin position="1"/>
        <end position="24"/>
    </location>
</feature>
<evidence type="ECO:0000256" key="8">
    <source>
        <dbReference type="SAM" id="MobiDB-lite"/>
    </source>
</evidence>
<proteinExistence type="inferred from homology"/>
<dbReference type="PANTHER" id="PTHR30151">
    <property type="entry name" value="ALKANE SULFONATE ABC TRANSPORTER-RELATED, MEMBRANE SUBUNIT"/>
    <property type="match status" value="1"/>
</dbReference>
<name>A0ABQ5MZT8_9MICC</name>
<dbReference type="Gene3D" id="1.10.3720.10">
    <property type="entry name" value="MetI-like"/>
    <property type="match status" value="1"/>
</dbReference>
<evidence type="ECO:0000256" key="2">
    <source>
        <dbReference type="ARBA" id="ARBA00022448"/>
    </source>
</evidence>
<dbReference type="RefSeq" id="WP_264797593.1">
    <property type="nucleotide sequence ID" value="NZ_BRVS01000038.1"/>
</dbReference>
<feature type="transmembrane region" description="Helical" evidence="7">
    <location>
        <begin position="239"/>
        <end position="258"/>
    </location>
</feature>
<comment type="similarity">
    <text evidence="7">Belongs to the binding-protein-dependent transport system permease family.</text>
</comment>
<dbReference type="CDD" id="cd06261">
    <property type="entry name" value="TM_PBP2"/>
    <property type="match status" value="1"/>
</dbReference>
<dbReference type="EMBL" id="BRVS01000038">
    <property type="protein sequence ID" value="GLB69496.1"/>
    <property type="molecule type" value="Genomic_DNA"/>
</dbReference>
<keyword evidence="2 7" id="KW-0813">Transport</keyword>
<evidence type="ECO:0000256" key="5">
    <source>
        <dbReference type="ARBA" id="ARBA00022989"/>
    </source>
</evidence>
<keyword evidence="3" id="KW-1003">Cell membrane</keyword>
<evidence type="ECO:0000256" key="6">
    <source>
        <dbReference type="ARBA" id="ARBA00023136"/>
    </source>
</evidence>
<gene>
    <name evidence="10" type="primary">ssuC_4</name>
    <name evidence="10" type="ORF">AHIS1636_39410</name>
</gene>
<dbReference type="Proteomes" id="UP001209654">
    <property type="component" value="Unassembled WGS sequence"/>
</dbReference>
<reference evidence="10 11" key="1">
    <citation type="journal article" date="2023" name="Int. J. Syst. Evol. Microbiol.">
        <title>Arthrobacter mangrovi sp. nov., an actinobacterium isolated from the rhizosphere of a mangrove.</title>
        <authorList>
            <person name="Hamada M."/>
            <person name="Saitou S."/>
            <person name="Enomoto N."/>
            <person name="Nanri K."/>
            <person name="Hidaka K."/>
            <person name="Miura T."/>
            <person name="Tamura T."/>
        </authorList>
    </citation>
    <scope>NUCLEOTIDE SEQUENCE [LARGE SCALE GENOMIC DNA]</scope>
    <source>
        <strain evidence="10 11">NBRC 112813</strain>
    </source>
</reference>
<dbReference type="SUPFAM" id="SSF161098">
    <property type="entry name" value="MetI-like"/>
    <property type="match status" value="1"/>
</dbReference>
<dbReference type="InterPro" id="IPR000515">
    <property type="entry name" value="MetI-like"/>
</dbReference>
<evidence type="ECO:0000256" key="1">
    <source>
        <dbReference type="ARBA" id="ARBA00004651"/>
    </source>
</evidence>
<accession>A0ABQ5MZT8</accession>
<evidence type="ECO:0000313" key="11">
    <source>
        <dbReference type="Proteomes" id="UP001209654"/>
    </source>
</evidence>
<feature type="transmembrane region" description="Helical" evidence="7">
    <location>
        <begin position="142"/>
        <end position="160"/>
    </location>
</feature>
<protein>
    <submittedName>
        <fullName evidence="10">Nitrate ABC transporter permease</fullName>
    </submittedName>
</protein>
<feature type="transmembrane region" description="Helical" evidence="7">
    <location>
        <begin position="196"/>
        <end position="219"/>
    </location>
</feature>